<dbReference type="InterPro" id="IPR054490">
    <property type="entry name" value="BT_1020-like_b-sandwich_1"/>
</dbReference>
<feature type="domain" description="BT-1020-like N-terminal beta-propeller" evidence="3">
    <location>
        <begin position="30"/>
        <end position="264"/>
    </location>
</feature>
<evidence type="ECO:0000259" key="3">
    <source>
        <dbReference type="Pfam" id="PF24067"/>
    </source>
</evidence>
<dbReference type="Proteomes" id="UP001262582">
    <property type="component" value="Unassembled WGS sequence"/>
</dbReference>
<reference evidence="4 5" key="1">
    <citation type="submission" date="2023-09" db="EMBL/GenBank/DDBJ databases">
        <authorList>
            <person name="Rey-Velasco X."/>
        </authorList>
    </citation>
    <scope>NUCLEOTIDE SEQUENCE [LARGE SCALE GENOMIC DNA]</scope>
    <source>
        <strain evidence="4 5">F117</strain>
    </source>
</reference>
<keyword evidence="4" id="KW-0326">Glycosidase</keyword>
<dbReference type="InterPro" id="IPR056425">
    <property type="entry name" value="Beta-prop_BT_1020"/>
</dbReference>
<feature type="chain" id="PRO_5045056694" evidence="1">
    <location>
        <begin position="27"/>
        <end position="621"/>
    </location>
</feature>
<dbReference type="Pfam" id="PF22585">
    <property type="entry name" value="Sialidase-like_CBM"/>
    <property type="match status" value="1"/>
</dbReference>
<dbReference type="RefSeq" id="WP_311503910.1">
    <property type="nucleotide sequence ID" value="NZ_JAVRHK010000010.1"/>
</dbReference>
<dbReference type="GO" id="GO:0016798">
    <property type="term" value="F:hydrolase activity, acting on glycosyl bonds"/>
    <property type="evidence" value="ECO:0007669"/>
    <property type="project" value="UniProtKB-KW"/>
</dbReference>
<evidence type="ECO:0000256" key="1">
    <source>
        <dbReference type="SAM" id="SignalP"/>
    </source>
</evidence>
<evidence type="ECO:0000259" key="2">
    <source>
        <dbReference type="Pfam" id="PF22585"/>
    </source>
</evidence>
<comment type="caution">
    <text evidence="4">The sequence shown here is derived from an EMBL/GenBank/DDBJ whole genome shotgun (WGS) entry which is preliminary data.</text>
</comment>
<dbReference type="EMBL" id="JAVRHK010000010">
    <property type="protein sequence ID" value="MDT0677566.1"/>
    <property type="molecule type" value="Genomic_DNA"/>
</dbReference>
<keyword evidence="4" id="KW-0378">Hydrolase</keyword>
<name>A0ABU3D7Q6_9FLAO</name>
<keyword evidence="5" id="KW-1185">Reference proteome</keyword>
<gene>
    <name evidence="4" type="ORF">RM539_13345</name>
</gene>
<protein>
    <submittedName>
        <fullName evidence="4">Six-hairpin glycosidase</fullName>
    </submittedName>
</protein>
<keyword evidence="1" id="KW-0732">Signal</keyword>
<proteinExistence type="predicted"/>
<evidence type="ECO:0000313" key="5">
    <source>
        <dbReference type="Proteomes" id="UP001262582"/>
    </source>
</evidence>
<accession>A0ABU3D7Q6</accession>
<evidence type="ECO:0000313" key="4">
    <source>
        <dbReference type="EMBL" id="MDT0677566.1"/>
    </source>
</evidence>
<sequence length="621" mass="70998">MRLNSENLTKIAIAVCFGLFSYAVLAQDVDTVKYVGSTLSNIDYHHGQLRPAVGVHARQIMRASREHPQSADYYGWTYNHAPNLAYWDDTFFVQYLSNPVGEHIPPGQSYVITSEDGKNWGKPEVLFPVYPIPDGYKKEGHPATAKDLTSVMHQRMGFYVSSGDKLLALGYYGIAMDEHDSPNDGNGIGRVVREIYDNGSFGPIYFIRYNKNWDQSLSEFPFYKESDDEEFIQACEELLTKPLMMQQWVEEQDRDDPLIPLQEQFKAFSYYHLPDDRVVGLWKHALTSISLDGGETWKYHPLRAPGFVNKNAKIWGQETSDGNYATVYNPSEFRWPLAVSTSEDGIVYNDLLLIHGEISTMRYGGNYKSWGPQYVRGILEGNGTPPDGKMWVTYSMNKEDIWVASVPVPITANAESHADEVFNLMPDGEELKYWNIYDLEQAPVKIEKSNDQKWLALKDKDAYDYARVERIIPTTKNLEASFTIRPEQNDHGKLQVEFQNEKGQPAVRLIFDENGELKAKAGYRYSKLADYEAGENYRIDVRLEPETRSYTVQVNGGDEKRLIFYAPVHEFERIMFRTGDQRYEPTPESPAANHEDLENPGKQIPEAAFYIKGLKTGVFSK</sequence>
<dbReference type="SUPFAM" id="SSF50939">
    <property type="entry name" value="Sialidases"/>
    <property type="match status" value="1"/>
</dbReference>
<feature type="domain" description="BT-1020-like structural beta-sandwich" evidence="2">
    <location>
        <begin position="434"/>
        <end position="591"/>
    </location>
</feature>
<dbReference type="InterPro" id="IPR036278">
    <property type="entry name" value="Sialidase_sf"/>
</dbReference>
<organism evidence="4 5">
    <name type="scientific">Autumnicola musiva</name>
    <dbReference type="NCBI Taxonomy" id="3075589"/>
    <lineage>
        <taxon>Bacteria</taxon>
        <taxon>Pseudomonadati</taxon>
        <taxon>Bacteroidota</taxon>
        <taxon>Flavobacteriia</taxon>
        <taxon>Flavobacteriales</taxon>
        <taxon>Flavobacteriaceae</taxon>
        <taxon>Autumnicola</taxon>
    </lineage>
</organism>
<dbReference type="Pfam" id="PF24067">
    <property type="entry name" value="Beta-prop_BT_1020"/>
    <property type="match status" value="1"/>
</dbReference>
<feature type="signal peptide" evidence="1">
    <location>
        <begin position="1"/>
        <end position="26"/>
    </location>
</feature>